<accession>A0A8S4QYB9</accession>
<proteinExistence type="predicted"/>
<organism evidence="1 2">
    <name type="scientific">Pararge aegeria aegeria</name>
    <dbReference type="NCBI Taxonomy" id="348720"/>
    <lineage>
        <taxon>Eukaryota</taxon>
        <taxon>Metazoa</taxon>
        <taxon>Ecdysozoa</taxon>
        <taxon>Arthropoda</taxon>
        <taxon>Hexapoda</taxon>
        <taxon>Insecta</taxon>
        <taxon>Pterygota</taxon>
        <taxon>Neoptera</taxon>
        <taxon>Endopterygota</taxon>
        <taxon>Lepidoptera</taxon>
        <taxon>Glossata</taxon>
        <taxon>Ditrysia</taxon>
        <taxon>Papilionoidea</taxon>
        <taxon>Nymphalidae</taxon>
        <taxon>Satyrinae</taxon>
        <taxon>Satyrini</taxon>
        <taxon>Parargina</taxon>
        <taxon>Pararge</taxon>
    </lineage>
</organism>
<protein>
    <submittedName>
        <fullName evidence="1">Jg14814 protein</fullName>
    </submittedName>
</protein>
<evidence type="ECO:0000313" key="2">
    <source>
        <dbReference type="Proteomes" id="UP000838756"/>
    </source>
</evidence>
<name>A0A8S4QYB9_9NEOP</name>
<keyword evidence="2" id="KW-1185">Reference proteome</keyword>
<sequence>IGSKYRRRRKEPRAANVFLLISLIWLARYHLRLHRHLPPGETAVNCYLEG</sequence>
<gene>
    <name evidence="1" type="primary">jg14814</name>
    <name evidence="1" type="ORF">PAEG_LOCUS6256</name>
</gene>
<comment type="caution">
    <text evidence="1">The sequence shown here is derived from an EMBL/GenBank/DDBJ whole genome shotgun (WGS) entry which is preliminary data.</text>
</comment>
<evidence type="ECO:0000313" key="1">
    <source>
        <dbReference type="EMBL" id="CAH2218422.1"/>
    </source>
</evidence>
<reference evidence="1" key="1">
    <citation type="submission" date="2022-03" db="EMBL/GenBank/DDBJ databases">
        <authorList>
            <person name="Lindestad O."/>
        </authorList>
    </citation>
    <scope>NUCLEOTIDE SEQUENCE</scope>
</reference>
<dbReference type="EMBL" id="CAKXAJ010019555">
    <property type="protein sequence ID" value="CAH2218422.1"/>
    <property type="molecule type" value="Genomic_DNA"/>
</dbReference>
<dbReference type="Proteomes" id="UP000838756">
    <property type="component" value="Unassembled WGS sequence"/>
</dbReference>
<feature type="non-terminal residue" evidence="1">
    <location>
        <position position="1"/>
    </location>
</feature>
<dbReference type="AlphaFoldDB" id="A0A8S4QYB9"/>